<dbReference type="CDD" id="cd06558">
    <property type="entry name" value="crotonase-like"/>
    <property type="match status" value="1"/>
</dbReference>
<dbReference type="PANTHER" id="PTHR43802:SF1">
    <property type="entry name" value="IP11341P-RELATED"/>
    <property type="match status" value="1"/>
</dbReference>
<dbReference type="Gene3D" id="3.90.226.10">
    <property type="entry name" value="2-enoyl-CoA Hydratase, Chain A, domain 1"/>
    <property type="match status" value="1"/>
</dbReference>
<organism evidence="2 3">
    <name type="scientific">Amycolatopsis acidicola</name>
    <dbReference type="NCBI Taxonomy" id="2596893"/>
    <lineage>
        <taxon>Bacteria</taxon>
        <taxon>Bacillati</taxon>
        <taxon>Actinomycetota</taxon>
        <taxon>Actinomycetes</taxon>
        <taxon>Pseudonocardiales</taxon>
        <taxon>Pseudonocardiaceae</taxon>
        <taxon>Amycolatopsis</taxon>
    </lineage>
</organism>
<evidence type="ECO:0000313" key="2">
    <source>
        <dbReference type="EMBL" id="KAA9156745.1"/>
    </source>
</evidence>
<sequence length="260" mass="27283">MTAPVLVETTGDGTAVVTLNRPDVRNAIDSVLLRELRAALADLDGTEDVAAIVLTGADPVFCAGLDLRELSGGGPLEEAVDRTQSRPPWGEPLRTPLIGAINGAAVTGGLEIALNCDILIASEKARFADTHARVGVLPGWRLSVLLPLAVGPGLARRMSLTGDFLSADQALRAGLVTDVVPHDELLPAALRVAATIAGNDQAAVRTLLGSYRRLESELVGDGDRVEAATAREWLAAAPGSADVERRREDIIERGRAQNRG</sequence>
<proteinExistence type="inferred from homology"/>
<dbReference type="SUPFAM" id="SSF52096">
    <property type="entry name" value="ClpP/crotonase"/>
    <property type="match status" value="1"/>
</dbReference>
<dbReference type="InterPro" id="IPR029045">
    <property type="entry name" value="ClpP/crotonase-like_dom_sf"/>
</dbReference>
<dbReference type="GO" id="GO:0004300">
    <property type="term" value="F:enoyl-CoA hydratase activity"/>
    <property type="evidence" value="ECO:0007669"/>
    <property type="project" value="UniProtKB-EC"/>
</dbReference>
<dbReference type="EMBL" id="VMNW02000046">
    <property type="protein sequence ID" value="KAA9156745.1"/>
    <property type="molecule type" value="Genomic_DNA"/>
</dbReference>
<accession>A0A5N0UVY9</accession>
<dbReference type="InterPro" id="IPR001753">
    <property type="entry name" value="Enoyl-CoA_hydra/iso"/>
</dbReference>
<dbReference type="RefSeq" id="WP_144753689.1">
    <property type="nucleotide sequence ID" value="NZ_VMNW02000046.1"/>
</dbReference>
<evidence type="ECO:0000256" key="1">
    <source>
        <dbReference type="ARBA" id="ARBA00005254"/>
    </source>
</evidence>
<protein>
    <submittedName>
        <fullName evidence="2">Enoyl-CoA hydratase</fullName>
        <ecNumber evidence="2">4.2.1.17</ecNumber>
    </submittedName>
</protein>
<dbReference type="NCBIfam" id="NF004840">
    <property type="entry name" value="PRK06190.1"/>
    <property type="match status" value="1"/>
</dbReference>
<dbReference type="Proteomes" id="UP000319769">
    <property type="component" value="Unassembled WGS sequence"/>
</dbReference>
<keyword evidence="3" id="KW-1185">Reference proteome</keyword>
<dbReference type="OrthoDB" id="9775794at2"/>
<dbReference type="EC" id="4.2.1.17" evidence="2"/>
<reference evidence="2" key="1">
    <citation type="submission" date="2019-09" db="EMBL/GenBank/DDBJ databases">
        <authorList>
            <person name="Teo W.F.A."/>
            <person name="Duangmal K."/>
        </authorList>
    </citation>
    <scope>NUCLEOTIDE SEQUENCE [LARGE SCALE GENOMIC DNA]</scope>
    <source>
        <strain evidence="2">K81G1</strain>
    </source>
</reference>
<dbReference type="Pfam" id="PF00378">
    <property type="entry name" value="ECH_1"/>
    <property type="match status" value="1"/>
</dbReference>
<comment type="similarity">
    <text evidence="1">Belongs to the enoyl-CoA hydratase/isomerase family.</text>
</comment>
<dbReference type="PANTHER" id="PTHR43802">
    <property type="entry name" value="ENOYL-COA HYDRATASE"/>
    <property type="match status" value="1"/>
</dbReference>
<dbReference type="AlphaFoldDB" id="A0A5N0UVY9"/>
<name>A0A5N0UVY9_9PSEU</name>
<gene>
    <name evidence="2" type="ORF">FPZ12_026600</name>
</gene>
<keyword evidence="2" id="KW-0456">Lyase</keyword>
<evidence type="ECO:0000313" key="3">
    <source>
        <dbReference type="Proteomes" id="UP000319769"/>
    </source>
</evidence>
<comment type="caution">
    <text evidence="2">The sequence shown here is derived from an EMBL/GenBank/DDBJ whole genome shotgun (WGS) entry which is preliminary data.</text>
</comment>